<feature type="region of interest" description="Disordered" evidence="1">
    <location>
        <begin position="76"/>
        <end position="104"/>
    </location>
</feature>
<accession>A0A8J4YIR1</accession>
<reference evidence="2" key="1">
    <citation type="submission" date="2020-07" db="EMBL/GenBank/DDBJ databases">
        <title>The High-quality genome of the commercially important snow crab, Chionoecetes opilio.</title>
        <authorList>
            <person name="Jeong J.-H."/>
            <person name="Ryu S."/>
        </authorList>
    </citation>
    <scope>NUCLEOTIDE SEQUENCE</scope>
    <source>
        <strain evidence="2">MADBK_172401_WGS</strain>
        <tissue evidence="2">Digestive gland</tissue>
    </source>
</reference>
<dbReference type="AlphaFoldDB" id="A0A8J4YIR1"/>
<organism evidence="2 3">
    <name type="scientific">Chionoecetes opilio</name>
    <name type="common">Atlantic snow crab</name>
    <name type="synonym">Cancer opilio</name>
    <dbReference type="NCBI Taxonomy" id="41210"/>
    <lineage>
        <taxon>Eukaryota</taxon>
        <taxon>Metazoa</taxon>
        <taxon>Ecdysozoa</taxon>
        <taxon>Arthropoda</taxon>
        <taxon>Crustacea</taxon>
        <taxon>Multicrustacea</taxon>
        <taxon>Malacostraca</taxon>
        <taxon>Eumalacostraca</taxon>
        <taxon>Eucarida</taxon>
        <taxon>Decapoda</taxon>
        <taxon>Pleocyemata</taxon>
        <taxon>Brachyura</taxon>
        <taxon>Eubrachyura</taxon>
        <taxon>Majoidea</taxon>
        <taxon>Majidae</taxon>
        <taxon>Chionoecetes</taxon>
    </lineage>
</organism>
<name>A0A8J4YIR1_CHIOP</name>
<feature type="compositionally biased region" description="Low complexity" evidence="1">
    <location>
        <begin position="76"/>
        <end position="86"/>
    </location>
</feature>
<keyword evidence="3" id="KW-1185">Reference proteome</keyword>
<evidence type="ECO:0000313" key="2">
    <source>
        <dbReference type="EMBL" id="KAG0724611.1"/>
    </source>
</evidence>
<proteinExistence type="predicted"/>
<protein>
    <submittedName>
        <fullName evidence="2">Uncharacterized protein</fullName>
    </submittedName>
</protein>
<comment type="caution">
    <text evidence="2">The sequence shown here is derived from an EMBL/GenBank/DDBJ whole genome shotgun (WGS) entry which is preliminary data.</text>
</comment>
<evidence type="ECO:0000313" key="3">
    <source>
        <dbReference type="Proteomes" id="UP000770661"/>
    </source>
</evidence>
<sequence>MKSSGSQRDAEATLSDNEARRKEEIHGSKSVSNFCLLCTDRSLRPARGTFLHLHHPSMQVRAAHYPWSRLTATSTAHSSASSVSATPTRRDLSRQTWRPRPPTLRPTLPSKVFRQWRRSVGSILYHAGFTEACHDISTHPACADMAVSLDVQRIRNNPEGSPCPCLDWDTEV</sequence>
<dbReference type="Proteomes" id="UP000770661">
    <property type="component" value="Unassembled WGS sequence"/>
</dbReference>
<feature type="region of interest" description="Disordered" evidence="1">
    <location>
        <begin position="1"/>
        <end position="25"/>
    </location>
</feature>
<gene>
    <name evidence="2" type="ORF">GWK47_040247</name>
</gene>
<dbReference type="EMBL" id="JACEEZ010006654">
    <property type="protein sequence ID" value="KAG0724611.1"/>
    <property type="molecule type" value="Genomic_DNA"/>
</dbReference>
<evidence type="ECO:0000256" key="1">
    <source>
        <dbReference type="SAM" id="MobiDB-lite"/>
    </source>
</evidence>